<sequence>MTLLGGMDIGGTKCAVTLGRTRETGIELLVKQSFPTPPTPQETIRRLMDTLEELLAEKHSSEPLAAVGISCGGPLDSRSGVVLSPPNLPGWDEFDCVTPIRERFGVPVGLQNDANACALAEWKWGAGRGCRNMIFLTFGTGMGAGLILDGRLYTGTNDMAGEVGHIRLDDNGPIGYGKAGSFEGFCSGGGIALLSRVRAEEAIAQGNPPSFCATAAELDDITTQKVGEAAKEGDPLALDIFRVVGNRLGQGLAILVDILNPELIVIGSIYGRQQSILEPIVLEQLTKEALPHNLQVCRVVPAGLGESVGDLASMSVASAVLGAAPEAVRSKGEASSAAY</sequence>
<dbReference type="AlphaFoldDB" id="A0A4U0FFB6"/>
<dbReference type="InterPro" id="IPR043129">
    <property type="entry name" value="ATPase_NBD"/>
</dbReference>
<dbReference type="Proteomes" id="UP000309673">
    <property type="component" value="Unassembled WGS sequence"/>
</dbReference>
<dbReference type="SUPFAM" id="SSF53067">
    <property type="entry name" value="Actin-like ATPase domain"/>
    <property type="match status" value="1"/>
</dbReference>
<comment type="caution">
    <text evidence="2">The sequence shown here is derived from an EMBL/GenBank/DDBJ whole genome shotgun (WGS) entry which is preliminary data.</text>
</comment>
<evidence type="ECO:0000313" key="2">
    <source>
        <dbReference type="EMBL" id="TJY43557.1"/>
    </source>
</evidence>
<dbReference type="OrthoDB" id="9795247at2"/>
<dbReference type="Gene3D" id="3.30.420.40">
    <property type="match status" value="2"/>
</dbReference>
<dbReference type="CDD" id="cd23763">
    <property type="entry name" value="ASKHA_ATPase_ROK"/>
    <property type="match status" value="1"/>
</dbReference>
<reference evidence="2 3" key="1">
    <citation type="submission" date="2019-04" db="EMBL/GenBank/DDBJ databases">
        <title>Cohnella sp. nov., isolated from soil.</title>
        <authorList>
            <person name="Kim W."/>
        </authorList>
    </citation>
    <scope>NUCLEOTIDE SEQUENCE [LARGE SCALE GENOMIC DNA]</scope>
    <source>
        <strain evidence="2 3">CAU 1483</strain>
    </source>
</reference>
<accession>A0A4U0FFB6</accession>
<gene>
    <name evidence="2" type="ORF">E5161_06700</name>
</gene>
<evidence type="ECO:0000313" key="3">
    <source>
        <dbReference type="Proteomes" id="UP000309673"/>
    </source>
</evidence>
<dbReference type="EMBL" id="SUPK01000002">
    <property type="protein sequence ID" value="TJY43557.1"/>
    <property type="molecule type" value="Genomic_DNA"/>
</dbReference>
<dbReference type="RefSeq" id="WP_136776918.1">
    <property type="nucleotide sequence ID" value="NZ_SUPK01000002.1"/>
</dbReference>
<protein>
    <submittedName>
        <fullName evidence="2">ROK family protein</fullName>
    </submittedName>
</protein>
<comment type="similarity">
    <text evidence="1">Belongs to the ROK (NagC/XylR) family.</text>
</comment>
<dbReference type="PANTHER" id="PTHR18964:SF149">
    <property type="entry name" value="BIFUNCTIONAL UDP-N-ACETYLGLUCOSAMINE 2-EPIMERASE_N-ACETYLMANNOSAMINE KINASE"/>
    <property type="match status" value="1"/>
</dbReference>
<proteinExistence type="inferred from homology"/>
<dbReference type="InterPro" id="IPR000600">
    <property type="entry name" value="ROK"/>
</dbReference>
<name>A0A4U0FFB6_9BACL</name>
<organism evidence="2 3">
    <name type="scientific">Cohnella pontilimi</name>
    <dbReference type="NCBI Taxonomy" id="2564100"/>
    <lineage>
        <taxon>Bacteria</taxon>
        <taxon>Bacillati</taxon>
        <taxon>Bacillota</taxon>
        <taxon>Bacilli</taxon>
        <taxon>Bacillales</taxon>
        <taxon>Paenibacillaceae</taxon>
        <taxon>Cohnella</taxon>
    </lineage>
</organism>
<dbReference type="Pfam" id="PF00480">
    <property type="entry name" value="ROK"/>
    <property type="match status" value="1"/>
</dbReference>
<dbReference type="PANTHER" id="PTHR18964">
    <property type="entry name" value="ROK (REPRESSOR, ORF, KINASE) FAMILY"/>
    <property type="match status" value="1"/>
</dbReference>
<evidence type="ECO:0000256" key="1">
    <source>
        <dbReference type="ARBA" id="ARBA00006479"/>
    </source>
</evidence>
<keyword evidence="3" id="KW-1185">Reference proteome</keyword>